<dbReference type="CDD" id="cd03127">
    <property type="entry name" value="tetraspanin_LEL"/>
    <property type="match status" value="1"/>
</dbReference>
<dbReference type="Gene3D" id="1.10.1450.10">
    <property type="entry name" value="Tetraspanin"/>
    <property type="match status" value="1"/>
</dbReference>
<dbReference type="GO" id="GO:0016020">
    <property type="term" value="C:membrane"/>
    <property type="evidence" value="ECO:0007669"/>
    <property type="project" value="UniProtKB-SubCell"/>
</dbReference>
<dbReference type="Proteomes" id="UP000663877">
    <property type="component" value="Unassembled WGS sequence"/>
</dbReference>
<organism evidence="6 9">
    <name type="scientific">Adineta steineri</name>
    <dbReference type="NCBI Taxonomy" id="433720"/>
    <lineage>
        <taxon>Eukaryota</taxon>
        <taxon>Metazoa</taxon>
        <taxon>Spiralia</taxon>
        <taxon>Gnathifera</taxon>
        <taxon>Rotifera</taxon>
        <taxon>Eurotatoria</taxon>
        <taxon>Bdelloidea</taxon>
        <taxon>Adinetida</taxon>
        <taxon>Adinetidae</taxon>
        <taxon>Adineta</taxon>
    </lineage>
</organism>
<dbReference type="InterPro" id="IPR008952">
    <property type="entry name" value="Tetraspanin_EC2_sf"/>
</dbReference>
<gene>
    <name evidence="6" type="ORF">BJG266_LOCUS31489</name>
    <name evidence="7" type="ORF">QVE165_LOCUS50566</name>
</gene>
<evidence type="ECO:0000256" key="5">
    <source>
        <dbReference type="SAM" id="Phobius"/>
    </source>
</evidence>
<dbReference type="Pfam" id="PF00335">
    <property type="entry name" value="Tetraspanin"/>
    <property type="match status" value="1"/>
</dbReference>
<evidence type="ECO:0000313" key="6">
    <source>
        <dbReference type="EMBL" id="CAF1286314.1"/>
    </source>
</evidence>
<dbReference type="AlphaFoldDB" id="A0A815CYF9"/>
<keyword evidence="8" id="KW-1185">Reference proteome</keyword>
<evidence type="ECO:0000256" key="4">
    <source>
        <dbReference type="ARBA" id="ARBA00023136"/>
    </source>
</evidence>
<evidence type="ECO:0000313" key="7">
    <source>
        <dbReference type="EMBL" id="CAF1585397.1"/>
    </source>
</evidence>
<dbReference type="EMBL" id="CAJNOI010000467">
    <property type="protein sequence ID" value="CAF1286314.1"/>
    <property type="molecule type" value="Genomic_DNA"/>
</dbReference>
<feature type="transmembrane region" description="Helical" evidence="5">
    <location>
        <begin position="159"/>
        <end position="184"/>
    </location>
</feature>
<accession>A0A815CYF9</accession>
<dbReference type="Proteomes" id="UP000663832">
    <property type="component" value="Unassembled WGS sequence"/>
</dbReference>
<feature type="transmembrane region" description="Helical" evidence="5">
    <location>
        <begin position="56"/>
        <end position="78"/>
    </location>
</feature>
<dbReference type="PANTHER" id="PTHR19282">
    <property type="entry name" value="TETRASPANIN"/>
    <property type="match status" value="1"/>
</dbReference>
<evidence type="ECO:0000313" key="9">
    <source>
        <dbReference type="Proteomes" id="UP000663877"/>
    </source>
</evidence>
<sequence length="218" mass="24190">MAVDNNFAAVFSKITLASELNDFLALIMIGEGILVVLIALLGCIGLLWCNRRLLHIYATVATILMILQLIGFGIAFSYKNRFEIMYDDPLLEIFMNAFVHNNTKAQEAFHKFEDSVNCCGINGKNDYETYGITPPPSCFKITNTKGCVKAINDIFEQSLLIIGSSLGGVLVLEVLCLIFTLILAKKLVHAKEKTYSSNPGEVILGLVPSRRANYRNFQ</sequence>
<dbReference type="SUPFAM" id="SSF48652">
    <property type="entry name" value="Tetraspanin"/>
    <property type="match status" value="1"/>
</dbReference>
<dbReference type="OrthoDB" id="10051670at2759"/>
<comment type="subcellular location">
    <subcellularLocation>
        <location evidence="1">Membrane</location>
        <topology evidence="1">Multi-pass membrane protein</topology>
    </subcellularLocation>
</comment>
<comment type="caution">
    <text evidence="6">The sequence shown here is derived from an EMBL/GenBank/DDBJ whole genome shotgun (WGS) entry which is preliminary data.</text>
</comment>
<evidence type="ECO:0000256" key="1">
    <source>
        <dbReference type="ARBA" id="ARBA00004141"/>
    </source>
</evidence>
<dbReference type="InterPro" id="IPR018499">
    <property type="entry name" value="Tetraspanin/Peripherin"/>
</dbReference>
<protein>
    <recommendedName>
        <fullName evidence="10">Tetraspanin</fullName>
    </recommendedName>
</protein>
<name>A0A815CYF9_9BILA</name>
<feature type="transmembrane region" description="Helical" evidence="5">
    <location>
        <begin position="23"/>
        <end position="49"/>
    </location>
</feature>
<evidence type="ECO:0000313" key="8">
    <source>
        <dbReference type="Proteomes" id="UP000663832"/>
    </source>
</evidence>
<keyword evidence="3 5" id="KW-1133">Transmembrane helix</keyword>
<reference evidence="6" key="1">
    <citation type="submission" date="2021-02" db="EMBL/GenBank/DDBJ databases">
        <authorList>
            <person name="Nowell W R."/>
        </authorList>
    </citation>
    <scope>NUCLEOTIDE SEQUENCE</scope>
</reference>
<keyword evidence="4 5" id="KW-0472">Membrane</keyword>
<evidence type="ECO:0008006" key="10">
    <source>
        <dbReference type="Google" id="ProtNLM"/>
    </source>
</evidence>
<keyword evidence="2 5" id="KW-0812">Transmembrane</keyword>
<evidence type="ECO:0000256" key="2">
    <source>
        <dbReference type="ARBA" id="ARBA00022692"/>
    </source>
</evidence>
<dbReference type="EMBL" id="CAJNOM010001004">
    <property type="protein sequence ID" value="CAF1585397.1"/>
    <property type="molecule type" value="Genomic_DNA"/>
</dbReference>
<evidence type="ECO:0000256" key="3">
    <source>
        <dbReference type="ARBA" id="ARBA00022989"/>
    </source>
</evidence>
<proteinExistence type="predicted"/>
<dbReference type="PRINTS" id="PR00259">
    <property type="entry name" value="TMFOUR"/>
</dbReference>